<dbReference type="InterPro" id="IPR012094">
    <property type="entry name" value="tRNA_Ile_lys_synt"/>
</dbReference>
<protein>
    <recommendedName>
        <fullName evidence="8">tRNA(Ile)-lysidine synthase</fullName>
        <ecNumber evidence="8">6.3.4.19</ecNumber>
    </recommendedName>
    <alternativeName>
        <fullName evidence="8">tRNA(Ile)-2-lysyl-cytidine synthase</fullName>
    </alternativeName>
    <alternativeName>
        <fullName evidence="8">tRNA(Ile)-lysidine synthetase</fullName>
    </alternativeName>
</protein>
<dbReference type="Gene3D" id="3.40.50.620">
    <property type="entry name" value="HUPs"/>
    <property type="match status" value="1"/>
</dbReference>
<evidence type="ECO:0000256" key="3">
    <source>
        <dbReference type="ARBA" id="ARBA00022598"/>
    </source>
</evidence>
<comment type="catalytic activity">
    <reaction evidence="7 8">
        <text>cytidine(34) in tRNA(Ile2) + L-lysine + ATP = lysidine(34) in tRNA(Ile2) + AMP + diphosphate + H(+)</text>
        <dbReference type="Rhea" id="RHEA:43744"/>
        <dbReference type="Rhea" id="RHEA-COMP:10625"/>
        <dbReference type="Rhea" id="RHEA-COMP:10670"/>
        <dbReference type="ChEBI" id="CHEBI:15378"/>
        <dbReference type="ChEBI" id="CHEBI:30616"/>
        <dbReference type="ChEBI" id="CHEBI:32551"/>
        <dbReference type="ChEBI" id="CHEBI:33019"/>
        <dbReference type="ChEBI" id="CHEBI:82748"/>
        <dbReference type="ChEBI" id="CHEBI:83665"/>
        <dbReference type="ChEBI" id="CHEBI:456215"/>
        <dbReference type="EC" id="6.3.4.19"/>
    </reaction>
</comment>
<dbReference type="InterPro" id="IPR012796">
    <property type="entry name" value="Lysidine-tRNA-synth_C"/>
</dbReference>
<dbReference type="GO" id="GO:0005524">
    <property type="term" value="F:ATP binding"/>
    <property type="evidence" value="ECO:0007669"/>
    <property type="project" value="UniProtKB-UniRule"/>
</dbReference>
<organism evidence="10 11">
    <name type="scientific">Paucimonas lemoignei</name>
    <name type="common">Pseudomonas lemoignei</name>
    <dbReference type="NCBI Taxonomy" id="29443"/>
    <lineage>
        <taxon>Bacteria</taxon>
        <taxon>Pseudomonadati</taxon>
        <taxon>Pseudomonadota</taxon>
        <taxon>Betaproteobacteria</taxon>
        <taxon>Burkholderiales</taxon>
        <taxon>Burkholderiaceae</taxon>
        <taxon>Paucimonas</taxon>
    </lineage>
</organism>
<dbReference type="InterPro" id="IPR011063">
    <property type="entry name" value="TilS/TtcA_N"/>
</dbReference>
<keyword evidence="6 8" id="KW-0067">ATP-binding</keyword>
<dbReference type="Pfam" id="PF11734">
    <property type="entry name" value="TilS_C"/>
    <property type="match status" value="1"/>
</dbReference>
<evidence type="ECO:0000256" key="2">
    <source>
        <dbReference type="ARBA" id="ARBA00022490"/>
    </source>
</evidence>
<comment type="domain">
    <text evidence="8">The N-terminal region contains the highly conserved SGGXDS motif, predicted to be a P-loop motif involved in ATP binding.</text>
</comment>
<gene>
    <name evidence="8" type="primary">tilS</name>
    <name evidence="10" type="ORF">EDC30_11762</name>
</gene>
<evidence type="ECO:0000313" key="11">
    <source>
        <dbReference type="Proteomes" id="UP000295382"/>
    </source>
</evidence>
<evidence type="ECO:0000256" key="7">
    <source>
        <dbReference type="ARBA" id="ARBA00048539"/>
    </source>
</evidence>
<dbReference type="PANTHER" id="PTHR43033">
    <property type="entry name" value="TRNA(ILE)-LYSIDINE SYNTHASE-RELATED"/>
    <property type="match status" value="1"/>
</dbReference>
<dbReference type="InterPro" id="IPR015262">
    <property type="entry name" value="tRNA_Ile_lys_synt_subst-bd"/>
</dbReference>
<dbReference type="NCBIfam" id="TIGR02432">
    <property type="entry name" value="lysidine_TilS_N"/>
    <property type="match status" value="1"/>
</dbReference>
<keyword evidence="4 8" id="KW-0819">tRNA processing</keyword>
<dbReference type="SUPFAM" id="SSF56037">
    <property type="entry name" value="PheT/TilS domain"/>
    <property type="match status" value="1"/>
</dbReference>
<dbReference type="Gene3D" id="1.20.59.20">
    <property type="match status" value="1"/>
</dbReference>
<evidence type="ECO:0000256" key="6">
    <source>
        <dbReference type="ARBA" id="ARBA00022840"/>
    </source>
</evidence>
<dbReference type="EMBL" id="SLZQ01000017">
    <property type="protein sequence ID" value="TCS33308.1"/>
    <property type="molecule type" value="Genomic_DNA"/>
</dbReference>
<keyword evidence="5 8" id="KW-0547">Nucleotide-binding</keyword>
<comment type="similarity">
    <text evidence="8">Belongs to the tRNA(Ile)-lysidine synthase family.</text>
</comment>
<dbReference type="Pfam" id="PF01171">
    <property type="entry name" value="ATP_bind_3"/>
    <property type="match status" value="1"/>
</dbReference>
<evidence type="ECO:0000259" key="9">
    <source>
        <dbReference type="SMART" id="SM00977"/>
    </source>
</evidence>
<dbReference type="Pfam" id="PF09179">
    <property type="entry name" value="TilS"/>
    <property type="match status" value="1"/>
</dbReference>
<evidence type="ECO:0000256" key="4">
    <source>
        <dbReference type="ARBA" id="ARBA00022694"/>
    </source>
</evidence>
<keyword evidence="3 8" id="KW-0436">Ligase</keyword>
<evidence type="ECO:0000313" key="10">
    <source>
        <dbReference type="EMBL" id="TCS33308.1"/>
    </source>
</evidence>
<feature type="binding site" evidence="8">
    <location>
        <begin position="41"/>
        <end position="46"/>
    </location>
    <ligand>
        <name>ATP</name>
        <dbReference type="ChEBI" id="CHEBI:30616"/>
    </ligand>
</feature>
<dbReference type="AlphaFoldDB" id="A0A4R3HQM1"/>
<dbReference type="InterPro" id="IPR014729">
    <property type="entry name" value="Rossmann-like_a/b/a_fold"/>
</dbReference>
<name>A0A4R3HQM1_PAULE</name>
<evidence type="ECO:0000256" key="1">
    <source>
        <dbReference type="ARBA" id="ARBA00004496"/>
    </source>
</evidence>
<dbReference type="InterPro" id="IPR012795">
    <property type="entry name" value="tRNA_Ile_lys_synt_N"/>
</dbReference>
<dbReference type="RefSeq" id="WP_243656851.1">
    <property type="nucleotide sequence ID" value="NZ_SLZQ01000017.1"/>
</dbReference>
<reference evidence="10 11" key="1">
    <citation type="submission" date="2019-03" db="EMBL/GenBank/DDBJ databases">
        <title>Genomic Encyclopedia of Type Strains, Phase IV (KMG-IV): sequencing the most valuable type-strain genomes for metagenomic binning, comparative biology and taxonomic classification.</title>
        <authorList>
            <person name="Goeker M."/>
        </authorList>
    </citation>
    <scope>NUCLEOTIDE SEQUENCE [LARGE SCALE GENOMIC DNA]</scope>
    <source>
        <strain evidence="10 11">DSM 7445</strain>
    </source>
</reference>
<dbReference type="GO" id="GO:0005737">
    <property type="term" value="C:cytoplasm"/>
    <property type="evidence" value="ECO:0007669"/>
    <property type="project" value="UniProtKB-SubCell"/>
</dbReference>
<dbReference type="NCBIfam" id="TIGR02433">
    <property type="entry name" value="lysidine_TilS_C"/>
    <property type="match status" value="1"/>
</dbReference>
<comment type="subcellular location">
    <subcellularLocation>
        <location evidence="1 8">Cytoplasm</location>
    </subcellularLocation>
</comment>
<dbReference type="GO" id="GO:0006400">
    <property type="term" value="P:tRNA modification"/>
    <property type="evidence" value="ECO:0007669"/>
    <property type="project" value="UniProtKB-UniRule"/>
</dbReference>
<sequence>MGLSPESLPDRFERALEAILVRVSICSASSDIPRTMAVAYSGGLDSSVLLHLSQRYAVAHGIRLLAFHVHHGLSPNADAWLNHCEAEAQRLGILFEARQVRIDNAARSGVEEAARTLRYAALGDMCREHGAALLLTAHHLDDQAETILLQLVRGSGVAGLSGMDSANTAPDLLGDPHLVMARPLLDVSRAELEEWGARVGIEHVEDESNADVRYARNALRHGVMPQLAINFPGFQERLARTASHMQAAQRVLDEVAQADLAACSAGTCLELERVRALSSERFHNLFRHWLGRHGVRMPSASWLAEMRAQLLEAKDDAQVCVLHPDCAIRRHRGKVYLTPRLDSGADALPQEFIWQGQSSLDFPAFQGRLHFDVAPEGVDATWLRKQALIIRHRQGGDSVKLAANRPSRSMKQHFQALGIPAWERPFLPLVTVAGEVLYAAGIGMDCRHLKSGAGECIRLRWEHGWPASSLHTESLAKWRF</sequence>
<dbReference type="EC" id="6.3.4.19" evidence="8"/>
<dbReference type="SUPFAM" id="SSF52402">
    <property type="entry name" value="Adenine nucleotide alpha hydrolases-like"/>
    <property type="match status" value="1"/>
</dbReference>
<comment type="caution">
    <text evidence="10">The sequence shown here is derived from an EMBL/GenBank/DDBJ whole genome shotgun (WGS) entry which is preliminary data.</text>
</comment>
<dbReference type="CDD" id="cd01992">
    <property type="entry name" value="TilS_N"/>
    <property type="match status" value="1"/>
</dbReference>
<dbReference type="GO" id="GO:0032267">
    <property type="term" value="F:tRNA(Ile)-lysidine synthase activity"/>
    <property type="evidence" value="ECO:0007669"/>
    <property type="project" value="UniProtKB-EC"/>
</dbReference>
<dbReference type="PANTHER" id="PTHR43033:SF1">
    <property type="entry name" value="TRNA(ILE)-LYSIDINE SYNTHASE-RELATED"/>
    <property type="match status" value="1"/>
</dbReference>
<dbReference type="Proteomes" id="UP000295382">
    <property type="component" value="Unassembled WGS sequence"/>
</dbReference>
<evidence type="ECO:0000256" key="5">
    <source>
        <dbReference type="ARBA" id="ARBA00022741"/>
    </source>
</evidence>
<keyword evidence="11" id="KW-1185">Reference proteome</keyword>
<accession>A0A4R3HQM1</accession>
<feature type="domain" description="Lysidine-tRNA(Ile) synthetase C-terminal" evidence="9">
    <location>
        <begin position="388"/>
        <end position="461"/>
    </location>
</feature>
<dbReference type="HAMAP" id="MF_01161">
    <property type="entry name" value="tRNA_Ile_lys_synt"/>
    <property type="match status" value="1"/>
</dbReference>
<proteinExistence type="inferred from homology"/>
<dbReference type="SMART" id="SM00977">
    <property type="entry name" value="TilS_C"/>
    <property type="match status" value="1"/>
</dbReference>
<dbReference type="SUPFAM" id="SSF82829">
    <property type="entry name" value="MesJ substrate recognition domain-like"/>
    <property type="match status" value="1"/>
</dbReference>
<keyword evidence="2 8" id="KW-0963">Cytoplasm</keyword>
<evidence type="ECO:0000256" key="8">
    <source>
        <dbReference type="HAMAP-Rule" id="MF_01161"/>
    </source>
</evidence>
<comment type="function">
    <text evidence="8">Ligates lysine onto the cytidine present at position 34 of the AUA codon-specific tRNA(Ile) that contains the anticodon CAU, in an ATP-dependent manner. Cytidine is converted to lysidine, thus changing the amino acid specificity of the tRNA from methionine to isoleucine.</text>
</comment>